<protein>
    <submittedName>
        <fullName evidence="1">Uncharacterized protein</fullName>
    </submittedName>
</protein>
<dbReference type="RefSeq" id="WP_208034158.1">
    <property type="nucleotide sequence ID" value="NZ_CP071839.1"/>
</dbReference>
<organism evidence="1 2">
    <name type="scientific">Streptomyces cyanogenus</name>
    <dbReference type="NCBI Taxonomy" id="80860"/>
    <lineage>
        <taxon>Bacteria</taxon>
        <taxon>Bacillati</taxon>
        <taxon>Actinomycetota</taxon>
        <taxon>Actinomycetes</taxon>
        <taxon>Kitasatosporales</taxon>
        <taxon>Streptomycetaceae</taxon>
        <taxon>Streptomyces</taxon>
    </lineage>
</organism>
<gene>
    <name evidence="1" type="ORF">S1361_25850</name>
</gene>
<sequence length="245" mass="26910">MTSLDITDPVLEPVTLDLAQRVTLGSRRQPPDEQPGRIALGRPVCLPLDLATVDEEARIFLSGRPDSAFWLLALVCSFRAVEDEPMESAWLNVRLRTVRPAGAEPPTAWSMEPLALADAVEVSKTVSLDAELKLTSVLVPIEVGPSAGREWTRSYERSETYVQAHAEGSAQPSWFFTRTPVREIDGVHRLRTVVELPATAVGEAEVSVGATLKLKRCGLIPYRTDPDRVPAPRTVRLERPSAPTQ</sequence>
<reference evidence="1 2" key="1">
    <citation type="submission" date="2021-03" db="EMBL/GenBank/DDBJ databases">
        <title>Complete genome sequence of Streptomyces cyanogenus S136, producer of anticancer angucycline landomycin A.</title>
        <authorList>
            <person name="Hrab P."/>
            <person name="Ruckert C."/>
            <person name="Busche T."/>
            <person name="Ostash I."/>
            <person name="Kalinowski J."/>
            <person name="Fedorenko V."/>
            <person name="Yushchuk O."/>
            <person name="Ostash B."/>
        </authorList>
    </citation>
    <scope>NUCLEOTIDE SEQUENCE [LARGE SCALE GENOMIC DNA]</scope>
    <source>
        <strain evidence="1 2">S136</strain>
    </source>
</reference>
<proteinExistence type="predicted"/>
<keyword evidence="2" id="KW-1185">Reference proteome</keyword>
<evidence type="ECO:0000313" key="1">
    <source>
        <dbReference type="EMBL" id="QTE00782.1"/>
    </source>
</evidence>
<dbReference type="EMBL" id="CP071839">
    <property type="protein sequence ID" value="QTE00782.1"/>
    <property type="molecule type" value="Genomic_DNA"/>
</dbReference>
<evidence type="ECO:0000313" key="2">
    <source>
        <dbReference type="Proteomes" id="UP000663908"/>
    </source>
</evidence>
<dbReference type="Proteomes" id="UP000663908">
    <property type="component" value="Chromosome"/>
</dbReference>
<name>A0ABX7TW16_STRCY</name>
<accession>A0ABX7TW16</accession>